<sequence>MRSATCLAMMLFLLSACAGDPFWLPSAHKISIQQGNLLNEQQLARVIVGMEREEVRELIGTPVVNTPFKGNRWDYVFTRGPAGSAVKARRVSIIFEDNLVAQIDSNQDTETGELPEKRYWWELIDKESTDDTPYQELD</sequence>
<dbReference type="GO" id="GO:0043165">
    <property type="term" value="P:Gram-negative-bacterium-type cell outer membrane assembly"/>
    <property type="evidence" value="ECO:0007669"/>
    <property type="project" value="UniProtKB-UniRule"/>
</dbReference>
<dbReference type="GO" id="GO:0051205">
    <property type="term" value="P:protein insertion into membrane"/>
    <property type="evidence" value="ECO:0007669"/>
    <property type="project" value="UniProtKB-UniRule"/>
</dbReference>
<reference evidence="7 8" key="1">
    <citation type="submission" date="2016-12" db="EMBL/GenBank/DDBJ databases">
        <authorList>
            <person name="Song W.-J."/>
            <person name="Kurnit D.M."/>
        </authorList>
    </citation>
    <scope>NUCLEOTIDE SEQUENCE [LARGE SCALE GENOMIC DNA]</scope>
    <source>
        <strain evidence="7 8">IMCC3135</strain>
    </source>
</reference>
<dbReference type="Gene3D" id="3.30.1450.10">
    <property type="match status" value="1"/>
</dbReference>
<dbReference type="InterPro" id="IPR037873">
    <property type="entry name" value="BamE-like"/>
</dbReference>
<feature type="domain" description="Outer membrane protein assembly factor BamE" evidence="6">
    <location>
        <begin position="35"/>
        <end position="101"/>
    </location>
</feature>
<dbReference type="EMBL" id="CP018632">
    <property type="protein sequence ID" value="ASJ72461.1"/>
    <property type="molecule type" value="Genomic_DNA"/>
</dbReference>
<evidence type="ECO:0000256" key="2">
    <source>
        <dbReference type="ARBA" id="ARBA00023136"/>
    </source>
</evidence>
<dbReference type="GO" id="GO:0030674">
    <property type="term" value="F:protein-macromolecule adaptor activity"/>
    <property type="evidence" value="ECO:0007669"/>
    <property type="project" value="TreeGrafter"/>
</dbReference>
<evidence type="ECO:0000313" key="7">
    <source>
        <dbReference type="EMBL" id="ASJ72461.1"/>
    </source>
</evidence>
<evidence type="ECO:0000256" key="5">
    <source>
        <dbReference type="SAM" id="SignalP"/>
    </source>
</evidence>
<keyword evidence="8" id="KW-1185">Reference proteome</keyword>
<gene>
    <name evidence="4 7" type="primary">bamE</name>
    <name evidence="7" type="ORF">IMCC3135_11855</name>
</gene>
<keyword evidence="3 4" id="KW-0998">Cell outer membrane</keyword>
<evidence type="ECO:0000256" key="4">
    <source>
        <dbReference type="HAMAP-Rule" id="MF_00925"/>
    </source>
</evidence>
<feature type="chain" id="PRO_5016472541" description="Outer membrane protein assembly factor BamE" evidence="5">
    <location>
        <begin position="19"/>
        <end position="138"/>
    </location>
</feature>
<organism evidence="7 8">
    <name type="scientific">Granulosicoccus antarcticus IMCC3135</name>
    <dbReference type="NCBI Taxonomy" id="1192854"/>
    <lineage>
        <taxon>Bacteria</taxon>
        <taxon>Pseudomonadati</taxon>
        <taxon>Pseudomonadota</taxon>
        <taxon>Gammaproteobacteria</taxon>
        <taxon>Chromatiales</taxon>
        <taxon>Granulosicoccaceae</taxon>
        <taxon>Granulosicoccus</taxon>
    </lineage>
</organism>
<keyword evidence="2 4" id="KW-0472">Membrane</keyword>
<dbReference type="PROSITE" id="PS51257">
    <property type="entry name" value="PROKAR_LIPOPROTEIN"/>
    <property type="match status" value="1"/>
</dbReference>
<dbReference type="GO" id="GO:1990063">
    <property type="term" value="C:Bam protein complex"/>
    <property type="evidence" value="ECO:0007669"/>
    <property type="project" value="TreeGrafter"/>
</dbReference>
<dbReference type="InterPro" id="IPR026592">
    <property type="entry name" value="BamE"/>
</dbReference>
<evidence type="ECO:0000256" key="3">
    <source>
        <dbReference type="ARBA" id="ARBA00023237"/>
    </source>
</evidence>
<evidence type="ECO:0000313" key="8">
    <source>
        <dbReference type="Proteomes" id="UP000250079"/>
    </source>
</evidence>
<dbReference type="KEGG" id="gai:IMCC3135_11855"/>
<comment type="subcellular location">
    <subcellularLocation>
        <location evidence="4">Cell outer membrane</location>
        <topology evidence="4">Lipid-anchor</topology>
    </subcellularLocation>
</comment>
<comment type="subunit">
    <text evidence="4">Part of the Bam complex.</text>
</comment>
<dbReference type="OrthoDB" id="9808250at2"/>
<feature type="signal peptide" evidence="5">
    <location>
        <begin position="1"/>
        <end position="18"/>
    </location>
</feature>
<protein>
    <recommendedName>
        <fullName evidence="4">Outer membrane protein assembly factor BamE</fullName>
    </recommendedName>
</protein>
<dbReference type="Pfam" id="PF04355">
    <property type="entry name" value="BamE"/>
    <property type="match status" value="1"/>
</dbReference>
<keyword evidence="4" id="KW-0449">Lipoprotein</keyword>
<name>A0A2Z2NR37_9GAMM</name>
<dbReference type="RefSeq" id="WP_088917768.1">
    <property type="nucleotide sequence ID" value="NZ_CP018632.1"/>
</dbReference>
<evidence type="ECO:0000259" key="6">
    <source>
        <dbReference type="Pfam" id="PF04355"/>
    </source>
</evidence>
<dbReference type="Proteomes" id="UP000250079">
    <property type="component" value="Chromosome"/>
</dbReference>
<comment type="function">
    <text evidence="4">Part of the outer membrane protein assembly complex, which is involved in assembly and insertion of beta-barrel proteins into the outer membrane.</text>
</comment>
<proteinExistence type="inferred from homology"/>
<dbReference type="HAMAP" id="MF_00925">
    <property type="entry name" value="OM_assembly_BamE"/>
    <property type="match status" value="1"/>
</dbReference>
<comment type="similarity">
    <text evidence="4">Belongs to the BamE family.</text>
</comment>
<dbReference type="AlphaFoldDB" id="A0A2Z2NR37"/>
<keyword evidence="1 4" id="KW-0732">Signal</keyword>
<accession>A0A2Z2NR37</accession>
<keyword evidence="4" id="KW-0564">Palmitate</keyword>
<evidence type="ECO:0000256" key="1">
    <source>
        <dbReference type="ARBA" id="ARBA00022729"/>
    </source>
</evidence>
<dbReference type="InterPro" id="IPR007450">
    <property type="entry name" value="BamE_dom"/>
</dbReference>
<dbReference type="PANTHER" id="PTHR37482:SF1">
    <property type="entry name" value="OUTER MEMBRANE PROTEIN ASSEMBLY FACTOR BAME"/>
    <property type="match status" value="1"/>
</dbReference>
<dbReference type="PANTHER" id="PTHR37482">
    <property type="entry name" value="OUTER MEMBRANE PROTEIN ASSEMBLY FACTOR BAME"/>
    <property type="match status" value="1"/>
</dbReference>